<dbReference type="PANTHER" id="PTHR13847">
    <property type="entry name" value="SARCOSINE DEHYDROGENASE-RELATED"/>
    <property type="match status" value="1"/>
</dbReference>
<gene>
    <name evidence="3" type="ORF">I5803_08065</name>
</gene>
<dbReference type="EMBL" id="JADWYS010000001">
    <property type="protein sequence ID" value="MBG9387971.1"/>
    <property type="molecule type" value="Genomic_DNA"/>
</dbReference>
<feature type="domain" description="FAD dependent oxidoreductase" evidence="2">
    <location>
        <begin position="5"/>
        <end position="392"/>
    </location>
</feature>
<dbReference type="GO" id="GO:0005737">
    <property type="term" value="C:cytoplasm"/>
    <property type="evidence" value="ECO:0007669"/>
    <property type="project" value="TreeGrafter"/>
</dbReference>
<sequence length="411" mass="44609">MKKEVVVIGAGIAGTCTAVQLALRGHSVTLLDRKSPGRETSYGNAGVIQRDAVEPAGFPQDWGILLRAAFKIGARVSYHGGALPGMVPILARYWSNSRPAPHAAVAKSHSRLIEHCLTEHGALIAMSGADDLIKREGYRYVYRKPETMERQFKRAQRYAREYGVRFSLEDSAAIAALEPALRLPVAGALHWLDAWTVNDPGALVGRYADLLARHGGRVVLGDAETLQQAGKGWRVESDAGRIEAEQAVIAMGPWSADYAKRLGYRFPLIPIRGYHCHYDGPGPALPTVDVDGGYMVSPMQRGSRITTGGEFGHLEAPSTPVQLARAEKLARDLFGLGERVEATPWRGARPCMVDLRPVMGPAPRHPGLWFNFGHAHQGFTLGPVAGRLVAEMMEGGPTFVDPAPYAPARFD</sequence>
<dbReference type="SUPFAM" id="SSF54373">
    <property type="entry name" value="FAD-linked reductases, C-terminal domain"/>
    <property type="match status" value="1"/>
</dbReference>
<proteinExistence type="predicted"/>
<dbReference type="RefSeq" id="WP_196985853.1">
    <property type="nucleotide sequence ID" value="NZ_JADWYS010000001.1"/>
</dbReference>
<dbReference type="AlphaFoldDB" id="A0A931H3N8"/>
<evidence type="ECO:0000259" key="2">
    <source>
        <dbReference type="Pfam" id="PF01266"/>
    </source>
</evidence>
<dbReference type="Gene3D" id="3.30.9.10">
    <property type="entry name" value="D-Amino Acid Oxidase, subunit A, domain 2"/>
    <property type="match status" value="1"/>
</dbReference>
<dbReference type="SUPFAM" id="SSF51905">
    <property type="entry name" value="FAD/NAD(P)-binding domain"/>
    <property type="match status" value="1"/>
</dbReference>
<dbReference type="GO" id="GO:0016491">
    <property type="term" value="F:oxidoreductase activity"/>
    <property type="evidence" value="ECO:0007669"/>
    <property type="project" value="UniProtKB-KW"/>
</dbReference>
<evidence type="ECO:0000313" key="3">
    <source>
        <dbReference type="EMBL" id="MBG9387971.1"/>
    </source>
</evidence>
<evidence type="ECO:0000313" key="4">
    <source>
        <dbReference type="Proteomes" id="UP000651050"/>
    </source>
</evidence>
<dbReference type="Gene3D" id="3.50.50.60">
    <property type="entry name" value="FAD/NAD(P)-binding domain"/>
    <property type="match status" value="2"/>
</dbReference>
<name>A0A931H3N8_9BURK</name>
<reference evidence="3" key="1">
    <citation type="submission" date="2020-11" db="EMBL/GenBank/DDBJ databases">
        <title>Bacterial whole genome sequence for Caenimonas sp. DR4.4.</title>
        <authorList>
            <person name="Le V."/>
            <person name="Ko S.-R."/>
            <person name="Ahn C.-Y."/>
            <person name="Oh H.-M."/>
        </authorList>
    </citation>
    <scope>NUCLEOTIDE SEQUENCE</scope>
    <source>
        <strain evidence="3">DR4.4</strain>
    </source>
</reference>
<dbReference type="Proteomes" id="UP000651050">
    <property type="component" value="Unassembled WGS sequence"/>
</dbReference>
<keyword evidence="4" id="KW-1185">Reference proteome</keyword>
<dbReference type="Pfam" id="PF01266">
    <property type="entry name" value="DAO"/>
    <property type="match status" value="1"/>
</dbReference>
<organism evidence="3 4">
    <name type="scientific">Caenimonas aquaedulcis</name>
    <dbReference type="NCBI Taxonomy" id="2793270"/>
    <lineage>
        <taxon>Bacteria</taxon>
        <taxon>Pseudomonadati</taxon>
        <taxon>Pseudomonadota</taxon>
        <taxon>Betaproteobacteria</taxon>
        <taxon>Burkholderiales</taxon>
        <taxon>Comamonadaceae</taxon>
        <taxon>Caenimonas</taxon>
    </lineage>
</organism>
<comment type="caution">
    <text evidence="3">The sequence shown here is derived from an EMBL/GenBank/DDBJ whole genome shotgun (WGS) entry which is preliminary data.</text>
</comment>
<protein>
    <submittedName>
        <fullName evidence="3">FAD-binding oxidoreductase</fullName>
    </submittedName>
</protein>
<evidence type="ECO:0000256" key="1">
    <source>
        <dbReference type="ARBA" id="ARBA00023002"/>
    </source>
</evidence>
<dbReference type="PANTHER" id="PTHR13847:SF289">
    <property type="entry name" value="GLYCINE OXIDASE"/>
    <property type="match status" value="1"/>
</dbReference>
<keyword evidence="1" id="KW-0560">Oxidoreductase</keyword>
<accession>A0A931H3N8</accession>
<dbReference type="InterPro" id="IPR006076">
    <property type="entry name" value="FAD-dep_OxRdtase"/>
</dbReference>
<dbReference type="InterPro" id="IPR036188">
    <property type="entry name" value="FAD/NAD-bd_sf"/>
</dbReference>
<dbReference type="PRINTS" id="PR00420">
    <property type="entry name" value="RNGMNOXGNASE"/>
</dbReference>